<sequence length="156" mass="17568">MPPRVSAKGVAKAMRVRKAGLEKAFAQERSSEKEEKKQFVEEKAARMARVDASEKSFLDLVAHLKATAGRISKDELFNMVQSMMATVDSSKMDKWSTMRLRYATAVWLGYIEPFMNKKQGCPCGHCSVFRPSYSSSGSIEVYSVYDTDGHLQIWAK</sequence>
<accession>A0A3G5AAZ6</accession>
<name>A0A3G5AAZ6_9VIRU</name>
<reference evidence="1" key="1">
    <citation type="submission" date="2018-10" db="EMBL/GenBank/DDBJ databases">
        <title>Hidden diversity of soil giant viruses.</title>
        <authorList>
            <person name="Schulz F."/>
            <person name="Alteio L."/>
            <person name="Goudeau D."/>
            <person name="Ryan E.M."/>
            <person name="Malmstrom R.R."/>
            <person name="Blanchard J."/>
            <person name="Woyke T."/>
        </authorList>
    </citation>
    <scope>NUCLEOTIDE SEQUENCE</scope>
    <source>
        <strain evidence="1">HYV1</strain>
    </source>
</reference>
<evidence type="ECO:0000313" key="1">
    <source>
        <dbReference type="EMBL" id="AYV82489.1"/>
    </source>
</evidence>
<proteinExistence type="predicted"/>
<organism evidence="1">
    <name type="scientific">Hyperionvirus sp</name>
    <dbReference type="NCBI Taxonomy" id="2487770"/>
    <lineage>
        <taxon>Viruses</taxon>
        <taxon>Varidnaviria</taxon>
        <taxon>Bamfordvirae</taxon>
        <taxon>Nucleocytoviricota</taxon>
        <taxon>Megaviricetes</taxon>
        <taxon>Imitervirales</taxon>
        <taxon>Mimiviridae</taxon>
        <taxon>Klosneuvirinae</taxon>
    </lineage>
</organism>
<protein>
    <submittedName>
        <fullName evidence="1">Uncharacterized protein</fullName>
    </submittedName>
</protein>
<dbReference type="EMBL" id="MK072383">
    <property type="protein sequence ID" value="AYV82489.1"/>
    <property type="molecule type" value="Genomic_DNA"/>
</dbReference>
<gene>
    <name evidence="1" type="ORF">Hyperionvirus1_68</name>
</gene>